<evidence type="ECO:0000256" key="1">
    <source>
        <dbReference type="ARBA" id="ARBA00011051"/>
    </source>
</evidence>
<dbReference type="RefSeq" id="WP_277861465.1">
    <property type="nucleotide sequence ID" value="NZ_JARRAG010000002.1"/>
</dbReference>
<dbReference type="PROSITE" id="PS51819">
    <property type="entry name" value="VOC"/>
    <property type="match status" value="1"/>
</dbReference>
<dbReference type="Gene3D" id="3.10.180.10">
    <property type="entry name" value="2,3-Dihydroxybiphenyl 1,2-Dioxygenase, domain 1"/>
    <property type="match status" value="1"/>
</dbReference>
<evidence type="ECO:0000259" key="4">
    <source>
        <dbReference type="PROSITE" id="PS51819"/>
    </source>
</evidence>
<keyword evidence="6" id="KW-1185">Reference proteome</keyword>
<proteinExistence type="inferred from homology"/>
<dbReference type="CDD" id="cd08349">
    <property type="entry name" value="BLMA_like"/>
    <property type="match status" value="1"/>
</dbReference>
<evidence type="ECO:0000313" key="6">
    <source>
        <dbReference type="Proteomes" id="UP001216907"/>
    </source>
</evidence>
<comment type="caution">
    <text evidence="5">The sequence shown here is derived from an EMBL/GenBank/DDBJ whole genome shotgun (WGS) entry which is preliminary data.</text>
</comment>
<dbReference type="EMBL" id="JARRAG010000002">
    <property type="protein sequence ID" value="MDG3005116.1"/>
    <property type="molecule type" value="Genomic_DNA"/>
</dbReference>
<sequence length="138" mass="15222">MPESEALRPTPARFEGVTPILRVASLPASLAFYEGVLGFRLDWRAGPMAGVSRDRAGLMLCEGSQGRPGTWVWFGVEDVEPLFGEYSAAGATIRLGPTNYPWAREFHVEDPDGHVLRFGSEPLDDRPFSEWVAWDQGG</sequence>
<accession>A0ABT6FC15</accession>
<dbReference type="InterPro" id="IPR004360">
    <property type="entry name" value="Glyas_Fos-R_dOase_dom"/>
</dbReference>
<dbReference type="InterPro" id="IPR000335">
    <property type="entry name" value="Bleomycin-R"/>
</dbReference>
<evidence type="ECO:0000256" key="3">
    <source>
        <dbReference type="ARBA" id="ARBA00023251"/>
    </source>
</evidence>
<name>A0ABT6FC15_9BACT</name>
<gene>
    <name evidence="5" type="ORF">PZE19_15110</name>
</gene>
<dbReference type="InterPro" id="IPR037523">
    <property type="entry name" value="VOC_core"/>
</dbReference>
<dbReference type="InterPro" id="IPR029068">
    <property type="entry name" value="Glyas_Bleomycin-R_OHBP_Dase"/>
</dbReference>
<organism evidence="5 6">
    <name type="scientific">Paludisphaera mucosa</name>
    <dbReference type="NCBI Taxonomy" id="3030827"/>
    <lineage>
        <taxon>Bacteria</taxon>
        <taxon>Pseudomonadati</taxon>
        <taxon>Planctomycetota</taxon>
        <taxon>Planctomycetia</taxon>
        <taxon>Isosphaerales</taxon>
        <taxon>Isosphaeraceae</taxon>
        <taxon>Paludisphaera</taxon>
    </lineage>
</organism>
<keyword evidence="3" id="KW-0046">Antibiotic resistance</keyword>
<evidence type="ECO:0000256" key="2">
    <source>
        <dbReference type="ARBA" id="ARBA00021572"/>
    </source>
</evidence>
<comment type="similarity">
    <text evidence="1">Belongs to the bleomycin resistance protein family.</text>
</comment>
<evidence type="ECO:0000313" key="5">
    <source>
        <dbReference type="EMBL" id="MDG3005116.1"/>
    </source>
</evidence>
<reference evidence="5 6" key="1">
    <citation type="submission" date="2023-03" db="EMBL/GenBank/DDBJ databases">
        <title>Paludisphaera mucosa sp. nov. a novel planctomycete from northern fen.</title>
        <authorList>
            <person name="Ivanova A."/>
        </authorList>
    </citation>
    <scope>NUCLEOTIDE SEQUENCE [LARGE SCALE GENOMIC DNA]</scope>
    <source>
        <strain evidence="5 6">Pla2</strain>
    </source>
</reference>
<protein>
    <recommendedName>
        <fullName evidence="2">Bleomycin resistance protein</fullName>
    </recommendedName>
</protein>
<dbReference type="SUPFAM" id="SSF54593">
    <property type="entry name" value="Glyoxalase/Bleomycin resistance protein/Dihydroxybiphenyl dioxygenase"/>
    <property type="match status" value="1"/>
</dbReference>
<dbReference type="Pfam" id="PF00903">
    <property type="entry name" value="Glyoxalase"/>
    <property type="match status" value="1"/>
</dbReference>
<feature type="domain" description="VOC" evidence="4">
    <location>
        <begin position="13"/>
        <end position="121"/>
    </location>
</feature>
<dbReference type="Proteomes" id="UP001216907">
    <property type="component" value="Unassembled WGS sequence"/>
</dbReference>